<evidence type="ECO:0000313" key="9">
    <source>
        <dbReference type="EMBL" id="RZN71206.1"/>
    </source>
</evidence>
<name>A0A520KXT0_9EURY</name>
<evidence type="ECO:0000313" key="10">
    <source>
        <dbReference type="Proteomes" id="UP000320766"/>
    </source>
</evidence>
<comment type="similarity">
    <text evidence="2">Belongs to the monovalent cation:proton antiporter 2 (CPA2) transporter (TC 2.A.37) family.</text>
</comment>
<keyword evidence="3" id="KW-0813">Transport</keyword>
<dbReference type="Pfam" id="PF00999">
    <property type="entry name" value="Na_H_Exchanger"/>
    <property type="match status" value="1"/>
</dbReference>
<proteinExistence type="inferred from homology"/>
<feature type="transmembrane region" description="Helical" evidence="7">
    <location>
        <begin position="290"/>
        <end position="310"/>
    </location>
</feature>
<evidence type="ECO:0000256" key="7">
    <source>
        <dbReference type="SAM" id="Phobius"/>
    </source>
</evidence>
<dbReference type="GO" id="GO:0016020">
    <property type="term" value="C:membrane"/>
    <property type="evidence" value="ECO:0007669"/>
    <property type="project" value="UniProtKB-SubCell"/>
</dbReference>
<dbReference type="EMBL" id="RXIL01000044">
    <property type="protein sequence ID" value="RZN71206.1"/>
    <property type="molecule type" value="Genomic_DNA"/>
</dbReference>
<organism evidence="9 10">
    <name type="scientific">Candidatus Methanolliviera hydrocarbonicum</name>
    <dbReference type="NCBI Taxonomy" id="2491085"/>
    <lineage>
        <taxon>Archaea</taxon>
        <taxon>Methanobacteriati</taxon>
        <taxon>Methanobacteriota</taxon>
        <taxon>Candidatus Methanoliparia</taxon>
        <taxon>Candidatus Methanoliparales</taxon>
        <taxon>Candidatus Methanollivieraceae</taxon>
        <taxon>Candidatus Methanolliviera</taxon>
    </lineage>
</organism>
<dbReference type="GO" id="GO:1902600">
    <property type="term" value="P:proton transmembrane transport"/>
    <property type="evidence" value="ECO:0007669"/>
    <property type="project" value="InterPro"/>
</dbReference>
<feature type="transmembrane region" description="Helical" evidence="7">
    <location>
        <begin position="145"/>
        <end position="167"/>
    </location>
</feature>
<evidence type="ECO:0000256" key="2">
    <source>
        <dbReference type="ARBA" id="ARBA00005551"/>
    </source>
</evidence>
<dbReference type="InterPro" id="IPR038770">
    <property type="entry name" value="Na+/solute_symporter_sf"/>
</dbReference>
<comment type="caution">
    <text evidence="9">The sequence shown here is derived from an EMBL/GenBank/DDBJ whole genome shotgun (WGS) entry which is preliminary data.</text>
</comment>
<evidence type="ECO:0000259" key="8">
    <source>
        <dbReference type="Pfam" id="PF00999"/>
    </source>
</evidence>
<dbReference type="PANTHER" id="PTHR42751:SF4">
    <property type="entry name" value="K(+)_H(+) ANTIPORTER SUBUNIT KHTU"/>
    <property type="match status" value="1"/>
</dbReference>
<reference evidence="9 10" key="1">
    <citation type="journal article" date="2019" name="Nat. Microbiol.">
        <title>Wide diversity of methane and short-chain alkane metabolisms in uncultured archaea.</title>
        <authorList>
            <person name="Borrel G."/>
            <person name="Adam P.S."/>
            <person name="McKay L.J."/>
            <person name="Chen L.X."/>
            <person name="Sierra-Garcia I.N."/>
            <person name="Sieber C.M."/>
            <person name="Letourneur Q."/>
            <person name="Ghozlane A."/>
            <person name="Andersen G.L."/>
            <person name="Li W.J."/>
            <person name="Hallam S.J."/>
            <person name="Muyzer G."/>
            <person name="de Oliveira V.M."/>
            <person name="Inskeep W.P."/>
            <person name="Banfield J.F."/>
            <person name="Gribaldo S."/>
        </authorList>
    </citation>
    <scope>NUCLEOTIDE SEQUENCE [LARGE SCALE GENOMIC DNA]</scope>
    <source>
        <strain evidence="9">NM1b</strain>
    </source>
</reference>
<dbReference type="PANTHER" id="PTHR42751">
    <property type="entry name" value="SODIUM/HYDROGEN EXCHANGER FAMILY/TRKA DOMAIN PROTEIN"/>
    <property type="match status" value="1"/>
</dbReference>
<keyword evidence="6 7" id="KW-0472">Membrane</keyword>
<dbReference type="AlphaFoldDB" id="A0A520KXT0"/>
<feature type="transmembrane region" description="Helical" evidence="7">
    <location>
        <begin position="267"/>
        <end position="284"/>
    </location>
</feature>
<dbReference type="InterPro" id="IPR006153">
    <property type="entry name" value="Cation/H_exchanger_TM"/>
</dbReference>
<feature type="transmembrane region" description="Helical" evidence="7">
    <location>
        <begin position="114"/>
        <end position="133"/>
    </location>
</feature>
<evidence type="ECO:0000256" key="5">
    <source>
        <dbReference type="ARBA" id="ARBA00022989"/>
    </source>
</evidence>
<feature type="domain" description="Cation/H+ exchanger transmembrane" evidence="8">
    <location>
        <begin position="12"/>
        <end position="370"/>
    </location>
</feature>
<comment type="subcellular location">
    <subcellularLocation>
        <location evidence="1">Membrane</location>
        <topology evidence="1">Multi-pass membrane protein</topology>
    </subcellularLocation>
</comment>
<evidence type="ECO:0000256" key="6">
    <source>
        <dbReference type="ARBA" id="ARBA00023136"/>
    </source>
</evidence>
<sequence length="380" mass="40787">MEELLEIGVAFLLVAIGGLLAVKLRQSVIPAYILCGMAIGPYGFNFISNPGIIEFMSKLGVIFLLFFLGLEFSVGRLMRAGKPIISSGILDLAINLPMGYLLGIAFGWSQMESLFLAGIVYVSGSGIITKSLTDLRRLANPETELVLGTMIFEDIFIAIFLAVLSGISLAENASMASISLSVIKSISFCLVFIVIARRYGRRIGEIIEIESDELFVIFLFSMLLLVAGVADMIGISAAVGAFLIGLVFAETAHVGKIEEKITSFRDVFASMFFFAFGMTINFWAFGDVWLALLIAVPLSIVGKVFSGGMAGKINGFSRRASLNIGFGSVARGEFSIIISNIAMGAAYLAPIGAFTAAYVLILAILGPILMKVPDVIYDRL</sequence>
<protein>
    <submittedName>
        <fullName evidence="9">Cation:proton antiporter</fullName>
    </submittedName>
</protein>
<evidence type="ECO:0000256" key="3">
    <source>
        <dbReference type="ARBA" id="ARBA00022448"/>
    </source>
</evidence>
<keyword evidence="4 7" id="KW-0812">Transmembrane</keyword>
<feature type="transmembrane region" description="Helical" evidence="7">
    <location>
        <begin position="89"/>
        <end position="108"/>
    </location>
</feature>
<gene>
    <name evidence="9" type="ORF">EF807_02470</name>
</gene>
<dbReference type="GO" id="GO:0015297">
    <property type="term" value="F:antiporter activity"/>
    <property type="evidence" value="ECO:0007669"/>
    <property type="project" value="InterPro"/>
</dbReference>
<accession>A0A520KXT0</accession>
<feature type="transmembrane region" description="Helical" evidence="7">
    <location>
        <begin position="236"/>
        <end position="255"/>
    </location>
</feature>
<feature type="transmembrane region" description="Helical" evidence="7">
    <location>
        <begin position="29"/>
        <end position="47"/>
    </location>
</feature>
<evidence type="ECO:0000256" key="1">
    <source>
        <dbReference type="ARBA" id="ARBA00004141"/>
    </source>
</evidence>
<dbReference type="Gene3D" id="1.20.1530.20">
    <property type="match status" value="1"/>
</dbReference>
<feature type="transmembrane region" description="Helical" evidence="7">
    <location>
        <begin position="173"/>
        <end position="194"/>
    </location>
</feature>
<keyword evidence="5 7" id="KW-1133">Transmembrane helix</keyword>
<feature type="transmembrane region" description="Helical" evidence="7">
    <location>
        <begin position="59"/>
        <end position="77"/>
    </location>
</feature>
<feature type="transmembrane region" description="Helical" evidence="7">
    <location>
        <begin position="6"/>
        <end position="22"/>
    </location>
</feature>
<dbReference type="Proteomes" id="UP000320766">
    <property type="component" value="Unassembled WGS sequence"/>
</dbReference>
<evidence type="ECO:0000256" key="4">
    <source>
        <dbReference type="ARBA" id="ARBA00022692"/>
    </source>
</evidence>
<feature type="transmembrane region" description="Helical" evidence="7">
    <location>
        <begin position="347"/>
        <end position="370"/>
    </location>
</feature>